<reference evidence="1 2" key="1">
    <citation type="submission" date="2017-10" db="EMBL/GenBank/DDBJ databases">
        <title>Comparative genomics in systemic dimorphic fungi from Ajellomycetaceae.</title>
        <authorList>
            <person name="Munoz J.F."/>
            <person name="Mcewen J.G."/>
            <person name="Clay O.K."/>
            <person name="Cuomo C.A."/>
        </authorList>
    </citation>
    <scope>NUCLEOTIDE SEQUENCE [LARGE SCALE GENOMIC DNA]</scope>
    <source>
        <strain evidence="1 2">UAMH5409</strain>
    </source>
</reference>
<comment type="caution">
    <text evidence="1">The sequence shown here is derived from an EMBL/GenBank/DDBJ whole genome shotgun (WGS) entry which is preliminary data.</text>
</comment>
<dbReference type="EMBL" id="PDNB01000234">
    <property type="protein sequence ID" value="PGG98016.1"/>
    <property type="molecule type" value="Genomic_DNA"/>
</dbReference>
<protein>
    <submittedName>
        <fullName evidence="1">Uncharacterized protein</fullName>
    </submittedName>
</protein>
<name>A0A2B7WN36_9EURO</name>
<dbReference type="AlphaFoldDB" id="A0A2B7WN36"/>
<evidence type="ECO:0000313" key="2">
    <source>
        <dbReference type="Proteomes" id="UP000223968"/>
    </source>
</evidence>
<organism evidence="1 2">
    <name type="scientific">Helicocarpus griseus UAMH5409</name>
    <dbReference type="NCBI Taxonomy" id="1447875"/>
    <lineage>
        <taxon>Eukaryota</taxon>
        <taxon>Fungi</taxon>
        <taxon>Dikarya</taxon>
        <taxon>Ascomycota</taxon>
        <taxon>Pezizomycotina</taxon>
        <taxon>Eurotiomycetes</taxon>
        <taxon>Eurotiomycetidae</taxon>
        <taxon>Onygenales</taxon>
        <taxon>Ajellomycetaceae</taxon>
        <taxon>Helicocarpus</taxon>
    </lineage>
</organism>
<proteinExistence type="predicted"/>
<evidence type="ECO:0000313" key="1">
    <source>
        <dbReference type="EMBL" id="PGG98016.1"/>
    </source>
</evidence>
<sequence>MALADTWQPKQAQRSSMILGLTLDGYQHQTGKVAAAGADSSGWAEQETIALVHYFCYYYC</sequence>
<gene>
    <name evidence="1" type="ORF">AJ79_09008</name>
</gene>
<keyword evidence="2" id="KW-1185">Reference proteome</keyword>
<dbReference type="Proteomes" id="UP000223968">
    <property type="component" value="Unassembled WGS sequence"/>
</dbReference>
<accession>A0A2B7WN36</accession>